<dbReference type="Pfam" id="PF12706">
    <property type="entry name" value="Lactamase_B_2"/>
    <property type="match status" value="1"/>
</dbReference>
<keyword evidence="3" id="KW-1185">Reference proteome</keyword>
<accession>A0A934M780</accession>
<gene>
    <name evidence="2" type="ORF">JAV76_08740</name>
</gene>
<organism evidence="2 3">
    <name type="scientific">Sanguibacter suaedae</name>
    <dbReference type="NCBI Taxonomy" id="2795737"/>
    <lineage>
        <taxon>Bacteria</taxon>
        <taxon>Bacillati</taxon>
        <taxon>Actinomycetota</taxon>
        <taxon>Actinomycetes</taxon>
        <taxon>Micrococcales</taxon>
        <taxon>Sanguibacteraceae</taxon>
        <taxon>Sanguibacter</taxon>
    </lineage>
</organism>
<dbReference type="Proteomes" id="UP000602087">
    <property type="component" value="Unassembled WGS sequence"/>
</dbReference>
<dbReference type="RefSeq" id="WP_198733659.1">
    <property type="nucleotide sequence ID" value="NZ_JAEINH010000006.1"/>
</dbReference>
<dbReference type="PANTHER" id="PTHR46018:SF4">
    <property type="entry name" value="METALLO-HYDROLASE YHFI-RELATED"/>
    <property type="match status" value="1"/>
</dbReference>
<dbReference type="SUPFAM" id="SSF56281">
    <property type="entry name" value="Metallo-hydrolase/oxidoreductase"/>
    <property type="match status" value="1"/>
</dbReference>
<feature type="domain" description="Metallo-beta-lactamase" evidence="1">
    <location>
        <begin position="56"/>
        <end position="234"/>
    </location>
</feature>
<proteinExistence type="predicted"/>
<reference evidence="2" key="1">
    <citation type="submission" date="2020-12" db="EMBL/GenBank/DDBJ databases">
        <title>Sanguibacter suaedae sp. nov., isolated from Suaeda aralocaspica.</title>
        <authorList>
            <person name="Ma Q."/>
        </authorList>
    </citation>
    <scope>NUCLEOTIDE SEQUENCE</scope>
    <source>
        <strain evidence="2">YZGR15</strain>
    </source>
</reference>
<protein>
    <submittedName>
        <fullName evidence="2">MBL fold metallo-hydrolase</fullName>
    </submittedName>
</protein>
<dbReference type="InterPro" id="IPR036866">
    <property type="entry name" value="RibonucZ/Hydroxyglut_hydro"/>
</dbReference>
<evidence type="ECO:0000259" key="1">
    <source>
        <dbReference type="Pfam" id="PF12706"/>
    </source>
</evidence>
<dbReference type="Gene3D" id="3.60.15.10">
    <property type="entry name" value="Ribonuclease Z/Hydroxyacylglutathione hydrolase-like"/>
    <property type="match status" value="1"/>
</dbReference>
<dbReference type="CDD" id="cd07716">
    <property type="entry name" value="RNaseZ_short-form-like_MBL-fold"/>
    <property type="match status" value="1"/>
</dbReference>
<dbReference type="EMBL" id="JAEINH010000006">
    <property type="protein sequence ID" value="MBI9115092.1"/>
    <property type="molecule type" value="Genomic_DNA"/>
</dbReference>
<sequence>MKLTIVGMSGSGPSAGSPASSYLLQAEDPDGRLWSVVLDLGNGSLGALQRSIDPFDVDLYALSHMHPDHCADVSGLYVLLRYHPVRGAERNPGLEPSTVYGPPGADRRIAEMYGLEDDESMSDRLDVRCWETGHVVSVGPFEIEPFPVEHPVPAFGFRITGPSTLVPGTRTVLAYTGDTDTCDALEDLARDADLLLAEAAFVEGRDTARGIHLTGLRAGAAATNAGARRLLLTHVPGWNDPALTRAEAESSFAGPIDVAEPGAVHLV</sequence>
<evidence type="ECO:0000313" key="2">
    <source>
        <dbReference type="EMBL" id="MBI9115092.1"/>
    </source>
</evidence>
<evidence type="ECO:0000313" key="3">
    <source>
        <dbReference type="Proteomes" id="UP000602087"/>
    </source>
</evidence>
<dbReference type="InterPro" id="IPR001279">
    <property type="entry name" value="Metallo-B-lactamas"/>
</dbReference>
<dbReference type="GO" id="GO:0042781">
    <property type="term" value="F:3'-tRNA processing endoribonuclease activity"/>
    <property type="evidence" value="ECO:0007669"/>
    <property type="project" value="TreeGrafter"/>
</dbReference>
<name>A0A934M780_9MICO</name>
<comment type="caution">
    <text evidence="2">The sequence shown here is derived from an EMBL/GenBank/DDBJ whole genome shotgun (WGS) entry which is preliminary data.</text>
</comment>
<dbReference type="AlphaFoldDB" id="A0A934M780"/>
<dbReference type="PANTHER" id="PTHR46018">
    <property type="entry name" value="ZINC PHOSPHODIESTERASE ELAC PROTEIN 1"/>
    <property type="match status" value="1"/>
</dbReference>